<reference evidence="5 6" key="1">
    <citation type="journal article" date="2021" name="ISME Commun">
        <title>Automated analysis of genomic sequences facilitates high-throughput and comprehensive description of bacteria.</title>
        <authorList>
            <person name="Hitch T.C.A."/>
        </authorList>
    </citation>
    <scope>NUCLEOTIDE SEQUENCE [LARGE SCALE GENOMIC DNA]</scope>
    <source>
        <strain evidence="5 6">H2_18</strain>
    </source>
</reference>
<dbReference type="SUPFAM" id="SSF116734">
    <property type="entry name" value="DNA methylase specificity domain"/>
    <property type="match status" value="2"/>
</dbReference>
<name>A0ABT2TCJ6_9FIRM</name>
<feature type="domain" description="Type I restriction modification DNA specificity" evidence="4">
    <location>
        <begin position="2"/>
        <end position="175"/>
    </location>
</feature>
<dbReference type="Gene3D" id="3.90.220.20">
    <property type="entry name" value="DNA methylase specificity domains"/>
    <property type="match status" value="2"/>
</dbReference>
<evidence type="ECO:0000256" key="2">
    <source>
        <dbReference type="ARBA" id="ARBA00022747"/>
    </source>
</evidence>
<keyword evidence="3" id="KW-0238">DNA-binding</keyword>
<dbReference type="Pfam" id="PF01420">
    <property type="entry name" value="Methylase_S"/>
    <property type="match status" value="2"/>
</dbReference>
<dbReference type="RefSeq" id="WP_162858225.1">
    <property type="nucleotide sequence ID" value="NZ_JAOQJX010000009.1"/>
</dbReference>
<dbReference type="InterPro" id="IPR000055">
    <property type="entry name" value="Restrct_endonuc_typeI_TRD"/>
</dbReference>
<dbReference type="GO" id="GO:0004519">
    <property type="term" value="F:endonuclease activity"/>
    <property type="evidence" value="ECO:0007669"/>
    <property type="project" value="UniProtKB-KW"/>
</dbReference>
<organism evidence="5 6">
    <name type="scientific">Faecalicatena acetigenes</name>
    <dbReference type="NCBI Taxonomy" id="2981790"/>
    <lineage>
        <taxon>Bacteria</taxon>
        <taxon>Bacillati</taxon>
        <taxon>Bacillota</taxon>
        <taxon>Clostridia</taxon>
        <taxon>Lachnospirales</taxon>
        <taxon>Lachnospiraceae</taxon>
        <taxon>Faecalicatena</taxon>
    </lineage>
</organism>
<dbReference type="EC" id="3.1.21.-" evidence="5"/>
<keyword evidence="6" id="KW-1185">Reference proteome</keyword>
<dbReference type="PANTHER" id="PTHR30408">
    <property type="entry name" value="TYPE-1 RESTRICTION ENZYME ECOKI SPECIFICITY PROTEIN"/>
    <property type="match status" value="1"/>
</dbReference>
<evidence type="ECO:0000313" key="6">
    <source>
        <dbReference type="Proteomes" id="UP001652394"/>
    </source>
</evidence>
<dbReference type="EMBL" id="JAOQJX010000009">
    <property type="protein sequence ID" value="MCU6747551.1"/>
    <property type="molecule type" value="Genomic_DNA"/>
</dbReference>
<evidence type="ECO:0000256" key="3">
    <source>
        <dbReference type="ARBA" id="ARBA00023125"/>
    </source>
</evidence>
<accession>A0ABT2TCJ6</accession>
<sequence length="389" mass="44301">MEKIRLGDACEILNGFAFKSENYVDSGIRVIRIANVQKGYIEDNTPAFYPLDSVGLDKYMLEEGDLLISLTGNVGRVAILEKEFLPAALNQRVACLRLKTSRLTKGYLFHILNDNLFEQQCIQSSKGVAQKNMSTEWLKNYEILLYSKEKQDVITEILDKTYNVISCRQQELQKLDDLIRARFVELFGDSEHNTKRWSIAKLSSLCNVGSSKRIYQSELTETGIPFLRISDLNEKIDGKNNTPQLFIPNGKYDELQTKGLVPSVGDILVTARGTLGRCYIIKPSDTFYFQDGMISWLSDINESITSLYLSYLFSTTGVQKQIANLQAGSTVAYLSIAMLKNLDIMIPPKTLQKQFAYFVNQVNKSKFSKEDKISSHNYSRVFVTRRRFL</sequence>
<gene>
    <name evidence="5" type="ORF">OCV51_07765</name>
</gene>
<keyword evidence="5" id="KW-0540">Nuclease</keyword>
<dbReference type="PANTHER" id="PTHR30408:SF12">
    <property type="entry name" value="TYPE I RESTRICTION ENZYME MJAVIII SPECIFICITY SUBUNIT"/>
    <property type="match status" value="1"/>
</dbReference>
<proteinExistence type="inferred from homology"/>
<comment type="similarity">
    <text evidence="1">Belongs to the type-I restriction system S methylase family.</text>
</comment>
<keyword evidence="5" id="KW-0255">Endonuclease</keyword>
<evidence type="ECO:0000313" key="5">
    <source>
        <dbReference type="EMBL" id="MCU6747551.1"/>
    </source>
</evidence>
<protein>
    <submittedName>
        <fullName evidence="5">Restriction endonuclease subunit S</fullName>
        <ecNumber evidence="5">3.1.21.-</ecNumber>
    </submittedName>
</protein>
<keyword evidence="5" id="KW-0378">Hydrolase</keyword>
<dbReference type="CDD" id="cd17278">
    <property type="entry name" value="RMtype1_S_LdeBORF1052P-TRD2-CR2"/>
    <property type="match status" value="1"/>
</dbReference>
<dbReference type="InterPro" id="IPR052021">
    <property type="entry name" value="Type-I_RS_S_subunit"/>
</dbReference>
<feature type="domain" description="Type I restriction modification DNA specificity" evidence="4">
    <location>
        <begin position="196"/>
        <end position="364"/>
    </location>
</feature>
<evidence type="ECO:0000259" key="4">
    <source>
        <dbReference type="Pfam" id="PF01420"/>
    </source>
</evidence>
<dbReference type="GO" id="GO:0016787">
    <property type="term" value="F:hydrolase activity"/>
    <property type="evidence" value="ECO:0007669"/>
    <property type="project" value="UniProtKB-KW"/>
</dbReference>
<comment type="caution">
    <text evidence="5">The sequence shown here is derived from an EMBL/GenBank/DDBJ whole genome shotgun (WGS) entry which is preliminary data.</text>
</comment>
<keyword evidence="2" id="KW-0680">Restriction system</keyword>
<evidence type="ECO:0000256" key="1">
    <source>
        <dbReference type="ARBA" id="ARBA00010923"/>
    </source>
</evidence>
<dbReference type="Proteomes" id="UP001652394">
    <property type="component" value="Unassembled WGS sequence"/>
</dbReference>
<dbReference type="InterPro" id="IPR044946">
    <property type="entry name" value="Restrct_endonuc_typeI_TRD_sf"/>
</dbReference>